<comment type="caution">
    <text evidence="1">The sequence shown here is derived from an EMBL/GenBank/DDBJ whole genome shotgun (WGS) entry which is preliminary data.</text>
</comment>
<accession>A0A0F8YKV8</accession>
<name>A0A0F8YKV8_9ZZZZ</name>
<reference evidence="1" key="1">
    <citation type="journal article" date="2015" name="Nature">
        <title>Complex archaea that bridge the gap between prokaryotes and eukaryotes.</title>
        <authorList>
            <person name="Spang A."/>
            <person name="Saw J.H."/>
            <person name="Jorgensen S.L."/>
            <person name="Zaremba-Niedzwiedzka K."/>
            <person name="Martijn J."/>
            <person name="Lind A.E."/>
            <person name="van Eijk R."/>
            <person name="Schleper C."/>
            <person name="Guy L."/>
            <person name="Ettema T.J."/>
        </authorList>
    </citation>
    <scope>NUCLEOTIDE SEQUENCE</scope>
</reference>
<sequence>MTEQYEMPKKEPGWAIYLQGKIDEAKVRDLIRVHAALERHLEEAVVLLRDYARIYPNNSGRTTRFLGRILSKEKEKEGKR</sequence>
<dbReference type="EMBL" id="LAZR01052867">
    <property type="protein sequence ID" value="KKK82012.1"/>
    <property type="molecule type" value="Genomic_DNA"/>
</dbReference>
<evidence type="ECO:0000313" key="1">
    <source>
        <dbReference type="EMBL" id="KKK82012.1"/>
    </source>
</evidence>
<protein>
    <submittedName>
        <fullName evidence="1">Uncharacterized protein</fullName>
    </submittedName>
</protein>
<organism evidence="1">
    <name type="scientific">marine sediment metagenome</name>
    <dbReference type="NCBI Taxonomy" id="412755"/>
    <lineage>
        <taxon>unclassified sequences</taxon>
        <taxon>metagenomes</taxon>
        <taxon>ecological metagenomes</taxon>
    </lineage>
</organism>
<dbReference type="AlphaFoldDB" id="A0A0F8YKV8"/>
<proteinExistence type="predicted"/>
<gene>
    <name evidence="1" type="ORF">LCGC14_2807650</name>
</gene>